<evidence type="ECO:0000259" key="2">
    <source>
        <dbReference type="Pfam" id="PF09524"/>
    </source>
</evidence>
<feature type="region of interest" description="Disordered" evidence="1">
    <location>
        <begin position="243"/>
        <end position="269"/>
    </location>
</feature>
<dbReference type="EMBL" id="BOCI01000301">
    <property type="protein sequence ID" value="GHW01449.1"/>
    <property type="molecule type" value="Genomic_DNA"/>
</dbReference>
<organism evidence="3 4">
    <name type="scientific">Lactobacillus nasalidis</name>
    <dbReference type="NCBI Taxonomy" id="2797258"/>
    <lineage>
        <taxon>Bacteria</taxon>
        <taxon>Bacillati</taxon>
        <taxon>Bacillota</taxon>
        <taxon>Bacilli</taxon>
        <taxon>Lactobacillales</taxon>
        <taxon>Lactobacillaceae</taxon>
        <taxon>Lactobacillus</taxon>
    </lineage>
</organism>
<feature type="region of interest" description="Disordered" evidence="1">
    <location>
        <begin position="103"/>
        <end position="131"/>
    </location>
</feature>
<proteinExistence type="predicted"/>
<comment type="caution">
    <text evidence="3">The sequence shown here is derived from an EMBL/GenBank/DDBJ whole genome shotgun (WGS) entry which is preliminary data.</text>
</comment>
<evidence type="ECO:0000313" key="3">
    <source>
        <dbReference type="EMBL" id="GHW01449.1"/>
    </source>
</evidence>
<dbReference type="InterPro" id="IPR011741">
    <property type="entry name" value="Phg_2220_C"/>
</dbReference>
<sequence length="269" mass="30954">MSEFEGSKFFLMIPTKVSRDPELLKKPKAIILFGEIFTMLNATGKFYMSNGLLCERLDCKKTALKGYLNLLEDRGYIKRQVVYSDDKKQILGRYITLGPSLGRGSAQGLAEDTTGGRSQAQPRVGRNDDPKYINLRDQENISVEEDRVEQSSTTPAERIPYQQIIDYLNEKTGSRYKNVAGNQKMIKARWKEGNRLDDFKTVIDNKVADWADTVSKDGRNMNQYLRPSTLFGNKFDQYLNEKVEKDDTPPEYQDLFKDTWDPDKDDLPF</sequence>
<protein>
    <recommendedName>
        <fullName evidence="2">Phage conserved hypothetical protein C-terminal domain-containing protein</fullName>
    </recommendedName>
</protein>
<name>A0ABQ3W8M6_9LACO</name>
<dbReference type="Pfam" id="PF09524">
    <property type="entry name" value="Phg_2220_C"/>
    <property type="match status" value="1"/>
</dbReference>
<dbReference type="NCBIfam" id="TIGR02220">
    <property type="entry name" value="phg_TIGR02220"/>
    <property type="match status" value="1"/>
</dbReference>
<accession>A0ABQ3W8M6</accession>
<reference evidence="4" key="1">
    <citation type="submission" date="2021-01" db="EMBL/GenBank/DDBJ databases">
        <title>Draft genome sequence of Nasalis larvatus strain YZ03.</title>
        <authorList>
            <person name="Suzuki-Hashido N."/>
            <person name="Tsuchida S."/>
            <person name="Hayakawa T."/>
        </authorList>
    </citation>
    <scope>NUCLEOTIDE SEQUENCE [LARGE SCALE GENOMIC DNA]</scope>
    <source>
        <strain evidence="4">YZ03</strain>
    </source>
</reference>
<gene>
    <name evidence="3" type="ORF">lacNasYZ03_11360</name>
</gene>
<dbReference type="Proteomes" id="UP000616547">
    <property type="component" value="Unassembled WGS sequence"/>
</dbReference>
<feature type="domain" description="Phage conserved hypothetical protein C-terminal" evidence="2">
    <location>
        <begin position="164"/>
        <end position="240"/>
    </location>
</feature>
<evidence type="ECO:0000256" key="1">
    <source>
        <dbReference type="SAM" id="MobiDB-lite"/>
    </source>
</evidence>
<dbReference type="RefSeq" id="WP_244660749.1">
    <property type="nucleotide sequence ID" value="NZ_BOCG01000451.1"/>
</dbReference>
<evidence type="ECO:0000313" key="4">
    <source>
        <dbReference type="Proteomes" id="UP000616547"/>
    </source>
</evidence>
<keyword evidence="4" id="KW-1185">Reference proteome</keyword>